<accession>A0AAW5EZG6</accession>
<sequence>MKQNIKKVLLVLCMAVCFFALTACSGSKKESEPVPETIVSTMKTGAENYLKEFDSYDDETLATTLKRVQKQKNTVMESAITSWQSSKADLGRLVSVLSEDVERVDEETYKITVRASYEQRELDFVLTAEEVVSDNYGGTSLAATEMVFTPIFTTGEKLERAAMNTLMGMGTVFLVLIFISFIIASLKNVNTLEANFKAKQEAKKAAAVPAPAAPAAVPAPAAPAAVPAPAPAPAAPAPAPAPAASAVPVPEPVVYEEENLADDMELVAVITAAISAAAAVPAEGLVVRSIRRKSGSKWKNA</sequence>
<evidence type="ECO:0000256" key="6">
    <source>
        <dbReference type="SAM" id="Phobius"/>
    </source>
</evidence>
<keyword evidence="5 6" id="KW-0472">Membrane</keyword>
<feature type="transmembrane region" description="Helical" evidence="6">
    <location>
        <begin position="166"/>
        <end position="186"/>
    </location>
</feature>
<dbReference type="RefSeq" id="WP_118007321.1">
    <property type="nucleotide sequence ID" value="NZ_JADMRR010000027.1"/>
</dbReference>
<evidence type="ECO:0000256" key="2">
    <source>
        <dbReference type="ARBA" id="ARBA00022475"/>
    </source>
</evidence>
<feature type="chain" id="PRO_5043330406" evidence="7">
    <location>
        <begin position="23"/>
        <end position="301"/>
    </location>
</feature>
<dbReference type="PROSITE" id="PS51257">
    <property type="entry name" value="PROKAR_LIPOPROTEIN"/>
    <property type="match status" value="1"/>
</dbReference>
<dbReference type="GO" id="GO:0015081">
    <property type="term" value="F:sodium ion transmembrane transporter activity"/>
    <property type="evidence" value="ECO:0007669"/>
    <property type="project" value="InterPro"/>
</dbReference>
<evidence type="ECO:0000256" key="7">
    <source>
        <dbReference type="SAM" id="SignalP"/>
    </source>
</evidence>
<keyword evidence="2" id="KW-1003">Cell membrane</keyword>
<evidence type="ECO:0000256" key="3">
    <source>
        <dbReference type="ARBA" id="ARBA00022692"/>
    </source>
</evidence>
<gene>
    <name evidence="8" type="ORF">K5I21_07415</name>
</gene>
<dbReference type="GO" id="GO:0005886">
    <property type="term" value="C:plasma membrane"/>
    <property type="evidence" value="ECO:0007669"/>
    <property type="project" value="UniProtKB-SubCell"/>
</dbReference>
<keyword evidence="7" id="KW-0732">Signal</keyword>
<dbReference type="InterPro" id="IPR005899">
    <property type="entry name" value="Na_pump_deCOase"/>
</dbReference>
<organism evidence="8 9">
    <name type="scientific">Clostridium symbiosum</name>
    <name type="common">Bacteroides symbiosus</name>
    <dbReference type="NCBI Taxonomy" id="1512"/>
    <lineage>
        <taxon>Bacteria</taxon>
        <taxon>Bacillati</taxon>
        <taxon>Bacillota</taxon>
        <taxon>Clostridia</taxon>
        <taxon>Lachnospirales</taxon>
        <taxon>Lachnospiraceae</taxon>
        <taxon>Otoolea</taxon>
    </lineage>
</organism>
<name>A0AAW5EZG6_CLOSY</name>
<evidence type="ECO:0000313" key="8">
    <source>
        <dbReference type="EMBL" id="MCK0085698.1"/>
    </source>
</evidence>
<dbReference type="GO" id="GO:0036376">
    <property type="term" value="P:sodium ion export across plasma membrane"/>
    <property type="evidence" value="ECO:0007669"/>
    <property type="project" value="InterPro"/>
</dbReference>
<protein>
    <submittedName>
        <fullName evidence="8">OadG family protein</fullName>
    </submittedName>
</protein>
<feature type="signal peptide" evidence="7">
    <location>
        <begin position="1"/>
        <end position="22"/>
    </location>
</feature>
<comment type="subcellular location">
    <subcellularLocation>
        <location evidence="1">Cell membrane</location>
    </subcellularLocation>
</comment>
<keyword evidence="4 6" id="KW-1133">Transmembrane helix</keyword>
<reference evidence="8" key="1">
    <citation type="journal article" date="2022" name="Cell Host Microbe">
        <title>Colonization of the live biotherapeutic product VE303 and modulation of the microbiota and metabolites in healthy volunteers.</title>
        <authorList>
            <person name="Dsouza M."/>
            <person name="Menon R."/>
            <person name="Crossette E."/>
            <person name="Bhattarai S.K."/>
            <person name="Schneider J."/>
            <person name="Kim Y.G."/>
            <person name="Reddy S."/>
            <person name="Caballero S."/>
            <person name="Felix C."/>
            <person name="Cornacchione L."/>
            <person name="Hendrickson J."/>
            <person name="Watson A.R."/>
            <person name="Minot S.S."/>
            <person name="Greenfield N."/>
            <person name="Schopf L."/>
            <person name="Szabady R."/>
            <person name="Patarroyo J."/>
            <person name="Smith W."/>
            <person name="Harrison P."/>
            <person name="Kuijper E.J."/>
            <person name="Kelly C.P."/>
            <person name="Olle B."/>
            <person name="Bobilev D."/>
            <person name="Silber J.L."/>
            <person name="Bucci V."/>
            <person name="Roberts B."/>
            <person name="Faith J."/>
            <person name="Norman J.M."/>
        </authorList>
    </citation>
    <scope>NUCLEOTIDE SEQUENCE</scope>
    <source>
        <strain evidence="8">VE303-04</strain>
    </source>
</reference>
<dbReference type="Proteomes" id="UP001203136">
    <property type="component" value="Unassembled WGS sequence"/>
</dbReference>
<evidence type="ECO:0000256" key="5">
    <source>
        <dbReference type="ARBA" id="ARBA00023136"/>
    </source>
</evidence>
<keyword evidence="3 6" id="KW-0812">Transmembrane</keyword>
<comment type="caution">
    <text evidence="8">The sequence shown here is derived from an EMBL/GenBank/DDBJ whole genome shotgun (WGS) entry which is preliminary data.</text>
</comment>
<dbReference type="Pfam" id="PF04277">
    <property type="entry name" value="OAD_gamma"/>
    <property type="match status" value="1"/>
</dbReference>
<evidence type="ECO:0000256" key="4">
    <source>
        <dbReference type="ARBA" id="ARBA00022989"/>
    </source>
</evidence>
<evidence type="ECO:0000313" key="9">
    <source>
        <dbReference type="Proteomes" id="UP001203136"/>
    </source>
</evidence>
<dbReference type="AlphaFoldDB" id="A0AAW5EZG6"/>
<evidence type="ECO:0000256" key="1">
    <source>
        <dbReference type="ARBA" id="ARBA00004236"/>
    </source>
</evidence>
<dbReference type="EMBL" id="JAINVB010000001">
    <property type="protein sequence ID" value="MCK0085698.1"/>
    <property type="molecule type" value="Genomic_DNA"/>
</dbReference>
<proteinExistence type="predicted"/>